<dbReference type="InterPro" id="IPR036291">
    <property type="entry name" value="NAD(P)-bd_dom_sf"/>
</dbReference>
<comment type="caution">
    <text evidence="2">The sequence shown here is derived from an EMBL/GenBank/DDBJ whole genome shotgun (WGS) entry which is preliminary data.</text>
</comment>
<dbReference type="Gene3D" id="3.40.50.720">
    <property type="entry name" value="NAD(P)-binding Rossmann-like Domain"/>
    <property type="match status" value="1"/>
</dbReference>
<name>A0ABU7REB1_9BACT</name>
<dbReference type="Gene3D" id="3.30.360.10">
    <property type="entry name" value="Dihydrodipicolinate Reductase, domain 2"/>
    <property type="match status" value="1"/>
</dbReference>
<evidence type="ECO:0000313" key="2">
    <source>
        <dbReference type="EMBL" id="MEE6186329.1"/>
    </source>
</evidence>
<accession>A0ABU7REB1</accession>
<protein>
    <submittedName>
        <fullName evidence="2">Gfo/Idh/MocA family oxidoreductase</fullName>
    </submittedName>
</protein>
<gene>
    <name evidence="2" type="ORF">V2H41_03500</name>
</gene>
<dbReference type="InterPro" id="IPR050463">
    <property type="entry name" value="Gfo/Idh/MocA_oxidrdct_glycsds"/>
</dbReference>
<organism evidence="2 3">
    <name type="scientific">Niabella digestorum</name>
    <dbReference type="NCBI Taxonomy" id="3117701"/>
    <lineage>
        <taxon>Bacteria</taxon>
        <taxon>Pseudomonadati</taxon>
        <taxon>Bacteroidota</taxon>
        <taxon>Chitinophagia</taxon>
        <taxon>Chitinophagales</taxon>
        <taxon>Chitinophagaceae</taxon>
        <taxon>Niabella</taxon>
    </lineage>
</organism>
<dbReference type="PANTHER" id="PTHR43818:SF9">
    <property type="entry name" value="HYPOTHETICAL OXIDOREDUCTASE"/>
    <property type="match status" value="1"/>
</dbReference>
<dbReference type="Proteomes" id="UP001357452">
    <property type="component" value="Unassembled WGS sequence"/>
</dbReference>
<dbReference type="InterPro" id="IPR000683">
    <property type="entry name" value="Gfo/Idh/MocA-like_OxRdtase_N"/>
</dbReference>
<dbReference type="Pfam" id="PF01408">
    <property type="entry name" value="GFO_IDH_MocA"/>
    <property type="match status" value="1"/>
</dbReference>
<keyword evidence="3" id="KW-1185">Reference proteome</keyword>
<dbReference type="SUPFAM" id="SSF51735">
    <property type="entry name" value="NAD(P)-binding Rossmann-fold domains"/>
    <property type="match status" value="1"/>
</dbReference>
<proteinExistence type="predicted"/>
<reference evidence="2 3" key="1">
    <citation type="submission" date="2024-01" db="EMBL/GenBank/DDBJ databases">
        <title>Niabella digestum sp. nov., isolated from waste digestion system.</title>
        <authorList>
            <person name="Zhang L."/>
        </authorList>
    </citation>
    <scope>NUCLEOTIDE SEQUENCE [LARGE SCALE GENOMIC DNA]</scope>
    <source>
        <strain evidence="2 3">A18</strain>
    </source>
</reference>
<evidence type="ECO:0000313" key="3">
    <source>
        <dbReference type="Proteomes" id="UP001357452"/>
    </source>
</evidence>
<evidence type="ECO:0000259" key="1">
    <source>
        <dbReference type="Pfam" id="PF01408"/>
    </source>
</evidence>
<dbReference type="PROSITE" id="PS51318">
    <property type="entry name" value="TAT"/>
    <property type="match status" value="1"/>
</dbReference>
<dbReference type="RefSeq" id="WP_330973739.1">
    <property type="nucleotide sequence ID" value="NZ_JAZGLY010000002.1"/>
</dbReference>
<dbReference type="PANTHER" id="PTHR43818">
    <property type="entry name" value="BCDNA.GH03377"/>
    <property type="match status" value="1"/>
</dbReference>
<dbReference type="EMBL" id="JAZGLY010000002">
    <property type="protein sequence ID" value="MEE6186329.1"/>
    <property type="molecule type" value="Genomic_DNA"/>
</dbReference>
<sequence length="339" mass="37344">MKIFQSRRQFIKTSAFMGIGVSLGTSVFGKSSVFSVIPQAGKRVGIIGLDTSHSIAFTKSLNAEQPKPEFRGYRVVAAYPQGSKDIQSSVSRVPEYTETVKKYGVEIVNSISELLSKVDVVLLESNDGRVHLEQAIQVFKAKKPVFIDKPIAASYRDAKKIFELAAQYNVPVFSSSSLRYLSGVQEILNTGKIGRVLGADTYSPAHLESTHPDLFWYGIHGVEILFALMGIGCESVVRVHAQDADVAVGRWKDGRLGTFRGFRKGKSDYGGIAFGEKGNMTLGRYGGYDPLLVKIVEFFDTRVAPFDYRQTLEICAFMEAADLSKKQNGREVKLSEITG</sequence>
<dbReference type="InterPro" id="IPR006311">
    <property type="entry name" value="TAT_signal"/>
</dbReference>
<feature type="domain" description="Gfo/Idh/MocA-like oxidoreductase N-terminal" evidence="1">
    <location>
        <begin position="43"/>
        <end position="173"/>
    </location>
</feature>